<evidence type="ECO:0000313" key="2">
    <source>
        <dbReference type="EMBL" id="NOH35047.1"/>
    </source>
</evidence>
<accession>A0A7Y4DT67</accession>
<dbReference type="EMBL" id="VTXW01000019">
    <property type="protein sequence ID" value="NOH35047.1"/>
    <property type="molecule type" value="Genomic_DNA"/>
</dbReference>
<reference evidence="2 3" key="1">
    <citation type="submission" date="2019-09" db="EMBL/GenBank/DDBJ databases">
        <title>Draft genome sequencing and comparative genomics of hatchery-associated Vibrios.</title>
        <authorList>
            <person name="Kehlet-Delgado H."/>
            <person name="Mueller R.S."/>
        </authorList>
    </citation>
    <scope>NUCLEOTIDE SEQUENCE [LARGE SCALE GENOMIC DNA]</scope>
    <source>
        <strain evidence="2 3">00-90-10</strain>
    </source>
</reference>
<dbReference type="HAMAP" id="MF_00507">
    <property type="entry name" value="UPF0181"/>
    <property type="match status" value="1"/>
</dbReference>
<dbReference type="Pfam" id="PF03701">
    <property type="entry name" value="UPF0181"/>
    <property type="match status" value="1"/>
</dbReference>
<comment type="similarity">
    <text evidence="1">Belongs to the UPF0181 family.</text>
</comment>
<dbReference type="NCBIfam" id="NF003476">
    <property type="entry name" value="PRK05114.1"/>
    <property type="match status" value="1"/>
</dbReference>
<dbReference type="InterPro" id="IPR005371">
    <property type="entry name" value="UPF0181"/>
</dbReference>
<sequence length="58" mass="6670">MLNDLPTLSHEEQQKAVERIQEMMSQGVSTAQAIKIVAEQIREEGISPSFFTYLMHYN</sequence>
<gene>
    <name evidence="2" type="ORF">F0245_17015</name>
</gene>
<name>A0A7Y4DT67_9VIBR</name>
<evidence type="ECO:0000256" key="1">
    <source>
        <dbReference type="HAMAP-Rule" id="MF_00507"/>
    </source>
</evidence>
<evidence type="ECO:0000313" key="3">
    <source>
        <dbReference type="Proteomes" id="UP000525336"/>
    </source>
</evidence>
<dbReference type="RefSeq" id="WP_171368591.1">
    <property type="nucleotide sequence ID" value="NZ_VTXW01000019.1"/>
</dbReference>
<proteinExistence type="inferred from homology"/>
<protein>
    <recommendedName>
        <fullName evidence="1">UPF0181 protein F0245_17015</fullName>
    </recommendedName>
</protein>
<comment type="caution">
    <text evidence="2">The sequence shown here is derived from an EMBL/GenBank/DDBJ whole genome shotgun (WGS) entry which is preliminary data.</text>
</comment>
<organism evidence="2 3">
    <name type="scientific">Vibrio chagasii</name>
    <dbReference type="NCBI Taxonomy" id="170679"/>
    <lineage>
        <taxon>Bacteria</taxon>
        <taxon>Pseudomonadati</taxon>
        <taxon>Pseudomonadota</taxon>
        <taxon>Gammaproteobacteria</taxon>
        <taxon>Vibrionales</taxon>
        <taxon>Vibrionaceae</taxon>
        <taxon>Vibrio</taxon>
    </lineage>
</organism>
<dbReference type="Proteomes" id="UP000525336">
    <property type="component" value="Unassembled WGS sequence"/>
</dbReference>
<dbReference type="AlphaFoldDB" id="A0A7Y4DT67"/>